<sequence>MRIATLGPGGSNHELVASRYLNRHAPQQGDIVLYTAFEEAFEALLSNSVDYVLQCTAHPEHGHCVGRYMHRAFPVDAFIAGSKPLAIISRVKVETPKTLALQPATRYYADLSSYDKLIEKPTIVNVAEGLLDGEYDAGICALEVQAKHPQQLRIVKELGPALDTWVVFGRTPLPNTDSRVY</sequence>
<evidence type="ECO:0008006" key="3">
    <source>
        <dbReference type="Google" id="ProtNLM"/>
    </source>
</evidence>
<dbReference type="Proteomes" id="UP000501053">
    <property type="component" value="Chromosome"/>
</dbReference>
<organism evidence="1 2">
    <name type="scientific">Vreelandella aquamarina</name>
    <dbReference type="NCBI Taxonomy" id="77097"/>
    <lineage>
        <taxon>Bacteria</taxon>
        <taxon>Pseudomonadati</taxon>
        <taxon>Pseudomonadota</taxon>
        <taxon>Gammaproteobacteria</taxon>
        <taxon>Oceanospirillales</taxon>
        <taxon>Halomonadaceae</taxon>
        <taxon>Vreelandella</taxon>
    </lineage>
</organism>
<dbReference type="RefSeq" id="WP_172515037.1">
    <property type="nucleotide sequence ID" value="NZ_AP022869.1"/>
</dbReference>
<protein>
    <recommendedName>
        <fullName evidence="3">Prephenate dehydratase</fullName>
    </recommendedName>
</protein>
<name>A0A6F8XCB4_9GAMM</name>
<keyword evidence="2" id="KW-1185">Reference proteome</keyword>
<proteinExistence type="predicted"/>
<evidence type="ECO:0000313" key="2">
    <source>
        <dbReference type="Proteomes" id="UP000501053"/>
    </source>
</evidence>
<evidence type="ECO:0000313" key="1">
    <source>
        <dbReference type="EMBL" id="BCB71748.1"/>
    </source>
</evidence>
<dbReference type="EMBL" id="AP022869">
    <property type="protein sequence ID" value="BCB71748.1"/>
    <property type="molecule type" value="Genomic_DNA"/>
</dbReference>
<accession>A0A6F8XCB4</accession>
<gene>
    <name evidence="1" type="ORF">HMEPL2_20990</name>
</gene>
<dbReference type="AlphaFoldDB" id="A0A6F8XCB4"/>
<reference evidence="1 2" key="1">
    <citation type="submission" date="2020-03" db="EMBL/GenBank/DDBJ databases">
        <title>Complete Genome Sequence of Halomonas meridiana strain Eplume2, isolated from hydrothermal-plume in the north east Pacific Ocean.</title>
        <authorList>
            <person name="Kurihara Y."/>
            <person name="Kawai S."/>
            <person name="Sakai A."/>
            <person name="Galipon J."/>
            <person name="Arakawa K."/>
        </authorList>
    </citation>
    <scope>NUCLEOTIDE SEQUENCE [LARGE SCALE GENOMIC DNA]</scope>
    <source>
        <strain evidence="1 2">Eplume2</strain>
    </source>
</reference>